<dbReference type="Gene3D" id="3.30.230.10">
    <property type="match status" value="1"/>
</dbReference>
<evidence type="ECO:0000313" key="6">
    <source>
        <dbReference type="Proteomes" id="UP000660262"/>
    </source>
</evidence>
<feature type="domain" description="GHMP kinase N-terminal" evidence="3">
    <location>
        <begin position="150"/>
        <end position="237"/>
    </location>
</feature>
<dbReference type="SUPFAM" id="SSF54211">
    <property type="entry name" value="Ribosomal protein S5 domain 2-like"/>
    <property type="match status" value="1"/>
</dbReference>
<dbReference type="InterPro" id="IPR006206">
    <property type="entry name" value="Mevalonate/galactokinase"/>
</dbReference>
<dbReference type="Pfam" id="PF08544">
    <property type="entry name" value="GHMP_kinases_C"/>
    <property type="match status" value="1"/>
</dbReference>
<feature type="domain" description="GHMP kinase C-terminal" evidence="4">
    <location>
        <begin position="360"/>
        <end position="423"/>
    </location>
</feature>
<reference evidence="5" key="1">
    <citation type="submission" date="2020-10" db="EMBL/GenBank/DDBJ databases">
        <title>Unveiling of a novel bifunctional photoreceptor, Dualchrome1, isolated from a cosmopolitan green alga.</title>
        <authorList>
            <person name="Suzuki S."/>
            <person name="Kawachi M."/>
        </authorList>
    </citation>
    <scope>NUCLEOTIDE SEQUENCE</scope>
    <source>
        <strain evidence="5">NIES 2893</strain>
    </source>
</reference>
<evidence type="ECO:0000259" key="3">
    <source>
        <dbReference type="Pfam" id="PF00288"/>
    </source>
</evidence>
<sequence length="469" mass="50125">MASGSFDKDGSIRAYPAGESPALDVSVSVGLYSRPWKNSDAGAGRFRHAQPASKAIANLRAYYHPENLTRTQVAYAPYRAAPLGAHVDHQGGLVTGFATGEGILVVFARRENTNVCEVRSTHVSDGDVVRFEDNNTWDENCPPTGWHRYVCGAATLVRRLKPEHSLAGLVACVHTTTPGLHGQGVSSSAALTAALAAAMLEGAPGSVTPDDLVRLCRSVENDFCGLSCGILDMAVIVNSRRNHLLLVDCHAHDRLNESLSKCAHLLSAPSDVACEALLVFSGVRSNLAAEGGSPSPYNQRVAECRDAAQSIHAGAELLADVPTSSFLRRGGLLAAKHPHLFRRAAHYFGERQRVLDGCELFAKGKFAEFGMLMTESCHSSIHNYECGCAPLRSLFEALVQTRGVLGARYSGAGFRGAVLALCERGAGVTSGEMVLEQYRATHPEYADDATYLVCNLEDGLVVFDGDDIV</sequence>
<evidence type="ECO:0000256" key="1">
    <source>
        <dbReference type="ARBA" id="ARBA00022741"/>
    </source>
</evidence>
<name>A0A830HJ22_9CHLO</name>
<dbReference type="Gene3D" id="3.30.70.890">
    <property type="entry name" value="GHMP kinase, C-terminal domain"/>
    <property type="match status" value="1"/>
</dbReference>
<comment type="caution">
    <text evidence="5">The sequence shown here is derived from an EMBL/GenBank/DDBJ whole genome shotgun (WGS) entry which is preliminary data.</text>
</comment>
<dbReference type="PIRSF" id="PIRSF000530">
    <property type="entry name" value="Galactokinase"/>
    <property type="match status" value="1"/>
</dbReference>
<dbReference type="GO" id="GO:0016773">
    <property type="term" value="F:phosphotransferase activity, alcohol group as acceptor"/>
    <property type="evidence" value="ECO:0007669"/>
    <property type="project" value="InterPro"/>
</dbReference>
<dbReference type="InterPro" id="IPR013750">
    <property type="entry name" value="GHMP_kinase_C_dom"/>
</dbReference>
<dbReference type="Proteomes" id="UP000660262">
    <property type="component" value="Unassembled WGS sequence"/>
</dbReference>
<dbReference type="OrthoDB" id="275179at2759"/>
<accession>A0A830HJ22</accession>
<dbReference type="InterPro" id="IPR036554">
    <property type="entry name" value="GHMP_kinase_C_sf"/>
</dbReference>
<dbReference type="InterPro" id="IPR006204">
    <property type="entry name" value="GHMP_kinase_N_dom"/>
</dbReference>
<dbReference type="PRINTS" id="PR00959">
    <property type="entry name" value="MEVGALKINASE"/>
</dbReference>
<evidence type="ECO:0000259" key="4">
    <source>
        <dbReference type="Pfam" id="PF08544"/>
    </source>
</evidence>
<organism evidence="5 6">
    <name type="scientific">Pycnococcus provasolii</name>
    <dbReference type="NCBI Taxonomy" id="41880"/>
    <lineage>
        <taxon>Eukaryota</taxon>
        <taxon>Viridiplantae</taxon>
        <taxon>Chlorophyta</taxon>
        <taxon>Pseudoscourfieldiophyceae</taxon>
        <taxon>Pseudoscourfieldiales</taxon>
        <taxon>Pycnococcaceae</taxon>
        <taxon>Pycnococcus</taxon>
    </lineage>
</organism>
<dbReference type="InterPro" id="IPR020568">
    <property type="entry name" value="Ribosomal_Su5_D2-typ_SF"/>
</dbReference>
<evidence type="ECO:0000313" key="5">
    <source>
        <dbReference type="EMBL" id="GHP06842.1"/>
    </source>
</evidence>
<protein>
    <recommendedName>
        <fullName evidence="7">Galactokinase</fullName>
    </recommendedName>
</protein>
<dbReference type="GO" id="GO:0016301">
    <property type="term" value="F:kinase activity"/>
    <property type="evidence" value="ECO:0007669"/>
    <property type="project" value="InterPro"/>
</dbReference>
<dbReference type="InterPro" id="IPR014721">
    <property type="entry name" value="Ribsml_uS5_D2-typ_fold_subgr"/>
</dbReference>
<proteinExistence type="predicted"/>
<dbReference type="AlphaFoldDB" id="A0A830HJ22"/>
<dbReference type="SUPFAM" id="SSF55060">
    <property type="entry name" value="GHMP Kinase, C-terminal domain"/>
    <property type="match status" value="1"/>
</dbReference>
<dbReference type="GO" id="GO:0005524">
    <property type="term" value="F:ATP binding"/>
    <property type="evidence" value="ECO:0007669"/>
    <property type="project" value="UniProtKB-KW"/>
</dbReference>
<evidence type="ECO:0008006" key="7">
    <source>
        <dbReference type="Google" id="ProtNLM"/>
    </source>
</evidence>
<keyword evidence="1" id="KW-0547">Nucleotide-binding</keyword>
<dbReference type="GO" id="GO:0006012">
    <property type="term" value="P:galactose metabolic process"/>
    <property type="evidence" value="ECO:0007669"/>
    <property type="project" value="TreeGrafter"/>
</dbReference>
<dbReference type="Pfam" id="PF00288">
    <property type="entry name" value="GHMP_kinases_N"/>
    <property type="match status" value="1"/>
</dbReference>
<keyword evidence="6" id="KW-1185">Reference proteome</keyword>
<dbReference type="PANTHER" id="PTHR10457:SF6">
    <property type="entry name" value="GALACTURONOKINASE"/>
    <property type="match status" value="1"/>
</dbReference>
<dbReference type="PANTHER" id="PTHR10457">
    <property type="entry name" value="MEVALONATE KINASE/GALACTOKINASE"/>
    <property type="match status" value="1"/>
</dbReference>
<dbReference type="EMBL" id="BNJQ01000014">
    <property type="protein sequence ID" value="GHP06842.1"/>
    <property type="molecule type" value="Genomic_DNA"/>
</dbReference>
<evidence type="ECO:0000256" key="2">
    <source>
        <dbReference type="ARBA" id="ARBA00022840"/>
    </source>
</evidence>
<keyword evidence="2" id="KW-0067">ATP-binding</keyword>
<gene>
    <name evidence="5" type="ORF">PPROV_000558600</name>
</gene>
<dbReference type="GO" id="GO:0005829">
    <property type="term" value="C:cytosol"/>
    <property type="evidence" value="ECO:0007669"/>
    <property type="project" value="TreeGrafter"/>
</dbReference>